<sequence>MRLKKHWWLGFLGFAGFYKLPQVIAFFEQGGSYLVLLNLLWFFWFMEFIPNKKVDEAAKK</sequence>
<protein>
    <submittedName>
        <fullName evidence="2">Uncharacterized protein</fullName>
    </submittedName>
</protein>
<feature type="transmembrane region" description="Helical" evidence="1">
    <location>
        <begin position="33"/>
        <end position="50"/>
    </location>
</feature>
<keyword evidence="1" id="KW-0812">Transmembrane</keyword>
<proteinExistence type="predicted"/>
<keyword evidence="1" id="KW-0472">Membrane</keyword>
<evidence type="ECO:0000313" key="2">
    <source>
        <dbReference type="EMBL" id="SIS98008.1"/>
    </source>
</evidence>
<dbReference type="Proteomes" id="UP000185999">
    <property type="component" value="Unassembled WGS sequence"/>
</dbReference>
<keyword evidence="1" id="KW-1133">Transmembrane helix</keyword>
<feature type="transmembrane region" description="Helical" evidence="1">
    <location>
        <begin position="7"/>
        <end position="27"/>
    </location>
</feature>
<evidence type="ECO:0000256" key="1">
    <source>
        <dbReference type="SAM" id="Phobius"/>
    </source>
</evidence>
<reference evidence="3" key="1">
    <citation type="submission" date="2017-01" db="EMBL/GenBank/DDBJ databases">
        <authorList>
            <person name="Varghese N."/>
            <person name="Submissions S."/>
        </authorList>
    </citation>
    <scope>NUCLEOTIDE SEQUENCE [LARGE SCALE GENOMIC DNA]</scope>
    <source>
        <strain evidence="3">DSM 22306</strain>
    </source>
</reference>
<evidence type="ECO:0000313" key="3">
    <source>
        <dbReference type="Proteomes" id="UP000185999"/>
    </source>
</evidence>
<gene>
    <name evidence="2" type="ORF">SAMN05421760_109156</name>
</gene>
<accession>A0A1N7NID1</accession>
<dbReference type="RefSeq" id="WP_054342201.1">
    <property type="nucleotide sequence ID" value="NZ_FTOE01000009.1"/>
</dbReference>
<keyword evidence="3" id="KW-1185">Reference proteome</keyword>
<dbReference type="EMBL" id="FTOE01000009">
    <property type="protein sequence ID" value="SIS98008.1"/>
    <property type="molecule type" value="Genomic_DNA"/>
</dbReference>
<name>A0A1N7NID1_9GAMM</name>
<dbReference type="AlphaFoldDB" id="A0A1N7NID1"/>
<organism evidence="2 3">
    <name type="scientific">Neptunomonas antarctica</name>
    <dbReference type="NCBI Taxonomy" id="619304"/>
    <lineage>
        <taxon>Bacteria</taxon>
        <taxon>Pseudomonadati</taxon>
        <taxon>Pseudomonadota</taxon>
        <taxon>Gammaproteobacteria</taxon>
        <taxon>Oceanospirillales</taxon>
        <taxon>Oceanospirillaceae</taxon>
        <taxon>Neptunomonas</taxon>
    </lineage>
</organism>
<dbReference type="STRING" id="619304.SAMN05421760_109156"/>
<dbReference type="OrthoDB" id="2890015at2"/>